<evidence type="ECO:0000256" key="1">
    <source>
        <dbReference type="ARBA" id="ARBA00022670"/>
    </source>
</evidence>
<keyword evidence="9" id="KW-0460">Magnesium</keyword>
<dbReference type="GO" id="GO:0003887">
    <property type="term" value="F:DNA-directed DNA polymerase activity"/>
    <property type="evidence" value="ECO:0007669"/>
    <property type="project" value="UniProtKB-KW"/>
</dbReference>
<dbReference type="PANTHER" id="PTHR37984">
    <property type="entry name" value="PROTEIN CBG26694"/>
    <property type="match status" value="1"/>
</dbReference>
<dbReference type="STRING" id="4781.A0A0N7L5J7"/>
<keyword evidence="11" id="KW-0695">RNA-directed DNA polymerase</keyword>
<keyword evidence="4" id="KW-0540">Nuclease</keyword>
<evidence type="ECO:0000256" key="9">
    <source>
        <dbReference type="ARBA" id="ARBA00022842"/>
    </source>
</evidence>
<dbReference type="PROSITE" id="PS50994">
    <property type="entry name" value="INTEGRASE"/>
    <property type="match status" value="1"/>
</dbReference>
<dbReference type="InterPro" id="IPR000953">
    <property type="entry name" value="Chromo/chromo_shadow_dom"/>
</dbReference>
<dbReference type="Gene3D" id="1.10.340.70">
    <property type="match status" value="1"/>
</dbReference>
<dbReference type="GO" id="GO:0003964">
    <property type="term" value="F:RNA-directed DNA polymerase activity"/>
    <property type="evidence" value="ECO:0007669"/>
    <property type="project" value="UniProtKB-KW"/>
</dbReference>
<keyword evidence="7" id="KW-0255">Endonuclease</keyword>
<dbReference type="InterPro" id="IPR056924">
    <property type="entry name" value="SH3_Tf2-1"/>
</dbReference>
<dbReference type="PROSITE" id="PS50013">
    <property type="entry name" value="CHROMO_2"/>
    <property type="match status" value="1"/>
</dbReference>
<keyword evidence="5" id="KW-0479">Metal-binding</keyword>
<feature type="domain" description="Integrase catalytic" evidence="16">
    <location>
        <begin position="273"/>
        <end position="436"/>
    </location>
</feature>
<dbReference type="GeneID" id="36407059"/>
<accession>A0A0N7L5J7</accession>
<dbReference type="Pfam" id="PF24626">
    <property type="entry name" value="SH3_Tf2-1"/>
    <property type="match status" value="1"/>
</dbReference>
<dbReference type="InterPro" id="IPR043502">
    <property type="entry name" value="DNA/RNA_pol_sf"/>
</dbReference>
<dbReference type="FunFam" id="3.30.420.10:FF:000032">
    <property type="entry name" value="Retrovirus-related Pol polyprotein from transposon 297-like Protein"/>
    <property type="match status" value="1"/>
</dbReference>
<dbReference type="InterPro" id="IPR012337">
    <property type="entry name" value="RNaseH-like_sf"/>
</dbReference>
<evidence type="ECO:0000313" key="17">
    <source>
        <dbReference type="EMBL" id="CEG41667.1"/>
    </source>
</evidence>
<dbReference type="CDD" id="cd09274">
    <property type="entry name" value="RNase_HI_RT_Ty3"/>
    <property type="match status" value="1"/>
</dbReference>
<keyword evidence="13" id="KW-0238">DNA-binding</keyword>
<keyword evidence="18" id="KW-1185">Reference proteome</keyword>
<feature type="domain" description="Chromo" evidence="15">
    <location>
        <begin position="583"/>
        <end position="640"/>
    </location>
</feature>
<evidence type="ECO:0000259" key="16">
    <source>
        <dbReference type="PROSITE" id="PS50994"/>
    </source>
</evidence>
<dbReference type="RefSeq" id="XP_024578036.1">
    <property type="nucleotide sequence ID" value="XM_024727461.1"/>
</dbReference>
<reference evidence="18" key="1">
    <citation type="submission" date="2014-09" db="EMBL/GenBank/DDBJ databases">
        <authorList>
            <person name="Sharma Rahul"/>
            <person name="Thines Marco"/>
        </authorList>
    </citation>
    <scope>NUCLEOTIDE SEQUENCE [LARGE SCALE GENOMIC DNA]</scope>
</reference>
<dbReference type="GO" id="GO:0046872">
    <property type="term" value="F:metal ion binding"/>
    <property type="evidence" value="ECO:0007669"/>
    <property type="project" value="UniProtKB-KW"/>
</dbReference>
<name>A0A0N7L5J7_PLAHL</name>
<dbReference type="GO" id="GO:0003677">
    <property type="term" value="F:DNA binding"/>
    <property type="evidence" value="ECO:0007669"/>
    <property type="project" value="UniProtKB-KW"/>
</dbReference>
<evidence type="ECO:0000256" key="6">
    <source>
        <dbReference type="ARBA" id="ARBA00022750"/>
    </source>
</evidence>
<keyword evidence="1" id="KW-0645">Protease</keyword>
<dbReference type="Proteomes" id="UP000054928">
    <property type="component" value="Unassembled WGS sequence"/>
</dbReference>
<evidence type="ECO:0000256" key="10">
    <source>
        <dbReference type="ARBA" id="ARBA00022908"/>
    </source>
</evidence>
<dbReference type="SUPFAM" id="SSF56672">
    <property type="entry name" value="DNA/RNA polymerases"/>
    <property type="match status" value="1"/>
</dbReference>
<dbReference type="SUPFAM" id="SSF54160">
    <property type="entry name" value="Chromo domain-like"/>
    <property type="match status" value="1"/>
</dbReference>
<keyword evidence="2" id="KW-0808">Transferase</keyword>
<dbReference type="EMBL" id="CCYD01000583">
    <property type="protein sequence ID" value="CEG41667.1"/>
    <property type="molecule type" value="Genomic_DNA"/>
</dbReference>
<keyword evidence="14" id="KW-0233">DNA recombination</keyword>
<dbReference type="InterPro" id="IPR041373">
    <property type="entry name" value="RT_RNaseH"/>
</dbReference>
<dbReference type="SUPFAM" id="SSF53098">
    <property type="entry name" value="Ribonuclease H-like"/>
    <property type="match status" value="1"/>
</dbReference>
<evidence type="ECO:0000256" key="11">
    <source>
        <dbReference type="ARBA" id="ARBA00022918"/>
    </source>
</evidence>
<dbReference type="Gene3D" id="2.40.50.40">
    <property type="match status" value="1"/>
</dbReference>
<dbReference type="GO" id="GO:0015074">
    <property type="term" value="P:DNA integration"/>
    <property type="evidence" value="ECO:0007669"/>
    <property type="project" value="UniProtKB-KW"/>
</dbReference>
<sequence length="640" mass="74489">MDASNFAIGGVLFQKEGELEHPIAFTGRKMKPAELNYLVREQELLAIMQALKRWRVYLLDKPFLVETDHKSIEMILTQKTTNRRIARWFNELAEFQPLFKWISGETNVVADALSRNPEFEHKAAQVSLKELLDTAQNREIVATMVENNMTVAQSAVKMYSWNKDLQGIVKKLKLGEKVPHYSLDHGVLYCQTREDDSPRLYIPDDEDLKNRVICENHDAVTAGHPVYYKTYVAVLKKYYWPKMMKYIQRYVNTCEMCQRNKARQAKIPGLLQPLEIPRGRWVDISMDFVVSLPPSKDDCDAIMVIVDRLTKRAKFIATQTTDSAEDIANVFMKSYVKDHGLPKTILSDRDSKFTSKFWQAVITAMGTQHILSSAFRPQTDGQTERTNRFIGDYLRGVINPAQNDWDEFLHWAEFAYNRRVHATIGMSPFEADLGYIPYMPDDVVSDPEFKKLEKAAREFLLRQEAFLKVAQDRMSEAQERMKHYYDKNRFVQDFKIGDMVLLDGKNLDIRHKGYAQSKKLAPRFIGPFLVQKKVSRDSYELGLSKNLKLHPVFHTSLLKTYRKDPKRRQQVNKVVLADGTEGQLIEAVINHRKYKGKPQYKIWWLGETKKEATREPVENQKQIPGLIDLYWKSKKRENPF</sequence>
<dbReference type="GO" id="GO:0004190">
    <property type="term" value="F:aspartic-type endopeptidase activity"/>
    <property type="evidence" value="ECO:0007669"/>
    <property type="project" value="UniProtKB-KW"/>
</dbReference>
<dbReference type="AlphaFoldDB" id="A0A0N7L5J7"/>
<evidence type="ECO:0000256" key="5">
    <source>
        <dbReference type="ARBA" id="ARBA00022723"/>
    </source>
</evidence>
<keyword evidence="6" id="KW-0064">Aspartyl protease</keyword>
<dbReference type="Pfam" id="PF17917">
    <property type="entry name" value="RT_RNaseH"/>
    <property type="match status" value="1"/>
</dbReference>
<keyword evidence="12" id="KW-0239">DNA-directed DNA polymerase</keyword>
<evidence type="ECO:0000256" key="7">
    <source>
        <dbReference type="ARBA" id="ARBA00022759"/>
    </source>
</evidence>
<dbReference type="OrthoDB" id="112176at2759"/>
<dbReference type="Gene3D" id="3.30.420.10">
    <property type="entry name" value="Ribonuclease H-like superfamily/Ribonuclease H"/>
    <property type="match status" value="1"/>
</dbReference>
<evidence type="ECO:0000256" key="14">
    <source>
        <dbReference type="ARBA" id="ARBA00023172"/>
    </source>
</evidence>
<proteinExistence type="predicted"/>
<dbReference type="FunFam" id="1.10.340.70:FF:000001">
    <property type="entry name" value="Retrovirus-related Pol polyprotein from transposon gypsy-like Protein"/>
    <property type="match status" value="1"/>
</dbReference>
<dbReference type="GO" id="GO:0004519">
    <property type="term" value="F:endonuclease activity"/>
    <property type="evidence" value="ECO:0007669"/>
    <property type="project" value="UniProtKB-KW"/>
</dbReference>
<keyword evidence="8" id="KW-0378">Hydrolase</keyword>
<evidence type="ECO:0000256" key="2">
    <source>
        <dbReference type="ARBA" id="ARBA00022679"/>
    </source>
</evidence>
<protein>
    <submittedName>
        <fullName evidence="17">Retrotransposon nucleocapsid protein</fullName>
    </submittedName>
</protein>
<dbReference type="PANTHER" id="PTHR37984:SF5">
    <property type="entry name" value="PROTEIN NYNRIN-LIKE"/>
    <property type="match status" value="1"/>
</dbReference>
<dbReference type="GO" id="GO:0006310">
    <property type="term" value="P:DNA recombination"/>
    <property type="evidence" value="ECO:0007669"/>
    <property type="project" value="UniProtKB-KW"/>
</dbReference>
<dbReference type="GO" id="GO:0006508">
    <property type="term" value="P:proteolysis"/>
    <property type="evidence" value="ECO:0007669"/>
    <property type="project" value="UniProtKB-KW"/>
</dbReference>
<dbReference type="CDD" id="cd00024">
    <property type="entry name" value="CD_CSD"/>
    <property type="match status" value="1"/>
</dbReference>
<keyword evidence="3" id="KW-0548">Nucleotidyltransferase</keyword>
<dbReference type="InterPro" id="IPR001584">
    <property type="entry name" value="Integrase_cat-core"/>
</dbReference>
<organism evidence="17 18">
    <name type="scientific">Plasmopara halstedii</name>
    <name type="common">Downy mildew of sunflower</name>
    <dbReference type="NCBI Taxonomy" id="4781"/>
    <lineage>
        <taxon>Eukaryota</taxon>
        <taxon>Sar</taxon>
        <taxon>Stramenopiles</taxon>
        <taxon>Oomycota</taxon>
        <taxon>Peronosporomycetes</taxon>
        <taxon>Peronosporales</taxon>
        <taxon>Peronosporaceae</taxon>
        <taxon>Plasmopara</taxon>
    </lineage>
</organism>
<keyword evidence="10" id="KW-0229">DNA integration</keyword>
<evidence type="ECO:0000256" key="8">
    <source>
        <dbReference type="ARBA" id="ARBA00022801"/>
    </source>
</evidence>
<dbReference type="InterPro" id="IPR036397">
    <property type="entry name" value="RNaseH_sf"/>
</dbReference>
<evidence type="ECO:0000259" key="15">
    <source>
        <dbReference type="PROSITE" id="PS50013"/>
    </source>
</evidence>
<dbReference type="OMA" id="WEWITID"/>
<dbReference type="InterPro" id="IPR050951">
    <property type="entry name" value="Retrovirus_Pol_polyprotein"/>
</dbReference>
<evidence type="ECO:0000256" key="12">
    <source>
        <dbReference type="ARBA" id="ARBA00022932"/>
    </source>
</evidence>
<evidence type="ECO:0000256" key="4">
    <source>
        <dbReference type="ARBA" id="ARBA00022722"/>
    </source>
</evidence>
<evidence type="ECO:0000313" key="18">
    <source>
        <dbReference type="Proteomes" id="UP000054928"/>
    </source>
</evidence>
<dbReference type="Pfam" id="PF17921">
    <property type="entry name" value="Integrase_H2C2"/>
    <property type="match status" value="1"/>
</dbReference>
<dbReference type="InterPro" id="IPR016197">
    <property type="entry name" value="Chromo-like_dom_sf"/>
</dbReference>
<dbReference type="InterPro" id="IPR041588">
    <property type="entry name" value="Integrase_H2C2"/>
</dbReference>
<evidence type="ECO:0000256" key="3">
    <source>
        <dbReference type="ARBA" id="ARBA00022695"/>
    </source>
</evidence>
<evidence type="ECO:0000256" key="13">
    <source>
        <dbReference type="ARBA" id="ARBA00023125"/>
    </source>
</evidence>